<organism evidence="1 2">
    <name type="scientific">Chitinophaga ginsengisoli</name>
    <dbReference type="NCBI Taxonomy" id="363837"/>
    <lineage>
        <taxon>Bacteria</taxon>
        <taxon>Pseudomonadati</taxon>
        <taxon>Bacteroidota</taxon>
        <taxon>Chitinophagia</taxon>
        <taxon>Chitinophagales</taxon>
        <taxon>Chitinophagaceae</taxon>
        <taxon>Chitinophaga</taxon>
    </lineage>
</organism>
<gene>
    <name evidence="1" type="ORF">CLV42_103169</name>
</gene>
<dbReference type="Proteomes" id="UP000240978">
    <property type="component" value="Unassembled WGS sequence"/>
</dbReference>
<evidence type="ECO:0000313" key="1">
    <source>
        <dbReference type="EMBL" id="PSL33187.1"/>
    </source>
</evidence>
<evidence type="ECO:0000313" key="2">
    <source>
        <dbReference type="Proteomes" id="UP000240978"/>
    </source>
</evidence>
<name>A0A2P8GGW4_9BACT</name>
<reference evidence="1 2" key="1">
    <citation type="submission" date="2018-03" db="EMBL/GenBank/DDBJ databases">
        <title>Genomic Encyclopedia of Archaeal and Bacterial Type Strains, Phase II (KMG-II): from individual species to whole genera.</title>
        <authorList>
            <person name="Goeker M."/>
        </authorList>
    </citation>
    <scope>NUCLEOTIDE SEQUENCE [LARGE SCALE GENOMIC DNA]</scope>
    <source>
        <strain evidence="1 2">DSM 18107</strain>
    </source>
</reference>
<sequence length="307" mass="35548">MIADSLATFSKNVVTYDQFMDYLERKQGNANSNEISIDRNEVIGLFEKRPSHTTDYAEKLFQFDKYTAITLAGASQMGGKTIEHLIQELVAINEEDENYYSKTVATRVGDFCRFMEEKVRACIAARGYIGRSILLFTHYEPITEKTIIYRIVIDKPITENFRAGDWKYVSFEKISDERYVVSEGQDFISKRILMEKRNFFSQTIPYIVDRIIKDFNLSPESIPVGYPQQFLDEIYLKLKADDWVIKEPLSNLSLQQAVNIAYLFLKMEITFQTYAKRMPAVGGAIKIAVIDKDGFRYIMGHNILQPY</sequence>
<keyword evidence="2" id="KW-1185">Reference proteome</keyword>
<dbReference type="AlphaFoldDB" id="A0A2P8GGW4"/>
<comment type="caution">
    <text evidence="1">The sequence shown here is derived from an EMBL/GenBank/DDBJ whole genome shotgun (WGS) entry which is preliminary data.</text>
</comment>
<accession>A0A2P8GGW4</accession>
<protein>
    <submittedName>
        <fullName evidence="1">Uncharacterized protein</fullName>
    </submittedName>
</protein>
<proteinExistence type="predicted"/>
<dbReference type="EMBL" id="PYGK01000003">
    <property type="protein sequence ID" value="PSL33187.1"/>
    <property type="molecule type" value="Genomic_DNA"/>
</dbReference>